<dbReference type="PATRIC" id="fig|389348.3.peg.404"/>
<organism evidence="2 3">
    <name type="scientific">Candidatus Protochlamydia naegleriophila</name>
    <dbReference type="NCBI Taxonomy" id="389348"/>
    <lineage>
        <taxon>Bacteria</taxon>
        <taxon>Pseudomonadati</taxon>
        <taxon>Chlamydiota</taxon>
        <taxon>Chlamydiia</taxon>
        <taxon>Parachlamydiales</taxon>
        <taxon>Parachlamydiaceae</taxon>
        <taxon>Candidatus Protochlamydia</taxon>
    </lineage>
</organism>
<dbReference type="InterPro" id="IPR016181">
    <property type="entry name" value="Acyl_CoA_acyltransferase"/>
</dbReference>
<dbReference type="STRING" id="389348.PNK_0356"/>
<feature type="domain" description="N-acetyltransferase" evidence="1">
    <location>
        <begin position="8"/>
        <end position="163"/>
    </location>
</feature>
<evidence type="ECO:0000313" key="2">
    <source>
        <dbReference type="EMBL" id="CUI15993.1"/>
    </source>
</evidence>
<accession>A0A0U5J7D4</accession>
<dbReference type="Proteomes" id="UP000069902">
    <property type="component" value="Chromosome cPNK"/>
</dbReference>
<proteinExistence type="predicted"/>
<keyword evidence="3" id="KW-1185">Reference proteome</keyword>
<dbReference type="RefSeq" id="WP_059059921.1">
    <property type="nucleotide sequence ID" value="NZ_LN879502.1"/>
</dbReference>
<protein>
    <submittedName>
        <fullName evidence="2">Acetyltransferase, GNAT family</fullName>
    </submittedName>
</protein>
<keyword evidence="2" id="KW-0808">Transferase</keyword>
<dbReference type="Gene3D" id="3.40.630.30">
    <property type="match status" value="1"/>
</dbReference>
<dbReference type="Pfam" id="PF00583">
    <property type="entry name" value="Acetyltransf_1"/>
    <property type="match status" value="1"/>
</dbReference>
<dbReference type="PROSITE" id="PS51186">
    <property type="entry name" value="GNAT"/>
    <property type="match status" value="1"/>
</dbReference>
<dbReference type="KEGG" id="pnl:PNK_0356"/>
<dbReference type="InterPro" id="IPR000182">
    <property type="entry name" value="GNAT_dom"/>
</dbReference>
<dbReference type="SUPFAM" id="SSF55729">
    <property type="entry name" value="Acyl-CoA N-acyltransferases (Nat)"/>
    <property type="match status" value="2"/>
</dbReference>
<evidence type="ECO:0000313" key="3">
    <source>
        <dbReference type="Proteomes" id="UP000069902"/>
    </source>
</evidence>
<dbReference type="EMBL" id="LN879502">
    <property type="protein sequence ID" value="CUI15993.1"/>
    <property type="molecule type" value="Genomic_DNA"/>
</dbReference>
<dbReference type="CDD" id="cd04301">
    <property type="entry name" value="NAT_SF"/>
    <property type="match status" value="1"/>
</dbReference>
<dbReference type="GO" id="GO:0016747">
    <property type="term" value="F:acyltransferase activity, transferring groups other than amino-acyl groups"/>
    <property type="evidence" value="ECO:0007669"/>
    <property type="project" value="InterPro"/>
</dbReference>
<dbReference type="AlphaFoldDB" id="A0A0U5J7D4"/>
<sequence length="316" mass="36900">MPFVLNKIAFPFASVDQIKFFQNAFFQSLRSSSVRSVLQSLETENKHYVAFEARIEGHLVGLVLAEVFASNRTGQFYLLFVEEGYRGQGIGQALFTCMQNFLVKEEKVFAIGLEYEEGTPHTQAMEKILAHHHWTIPSVYLLRCHFDSYHFDPKWLYLPFNLPANMEFFQWQDLTAQDREDLQKIKEGKGLNPLLWPFREESTIDLLTSVGLRRDNQLVGWSITNRLGDTIRYSILYVEKELQALGYGIQLLIESIRQHDRLMHGDNPAPRALFEIVLSQINATWTRFVERRLVPYSTKVDRMKWALKFFNENIPL</sequence>
<reference evidence="3" key="1">
    <citation type="submission" date="2015-09" db="EMBL/GenBank/DDBJ databases">
        <authorList>
            <person name="Bertelli C."/>
        </authorList>
    </citation>
    <scope>NUCLEOTIDE SEQUENCE [LARGE SCALE GENOMIC DNA]</scope>
    <source>
        <strain evidence="3">KNic</strain>
    </source>
</reference>
<evidence type="ECO:0000259" key="1">
    <source>
        <dbReference type="PROSITE" id="PS51186"/>
    </source>
</evidence>
<dbReference type="InParanoid" id="A0A0U5J7D4"/>
<name>A0A0U5J7D4_9BACT</name>
<gene>
    <name evidence="2" type="ORF">PNK_0356</name>
</gene>